<accession>A0ABS6QBC9</accession>
<dbReference type="Proteomes" id="UP000609530">
    <property type="component" value="Unassembled WGS sequence"/>
</dbReference>
<keyword evidence="2" id="KW-1185">Reference proteome</keyword>
<comment type="caution">
    <text evidence="1">The sequence shown here is derived from an EMBL/GenBank/DDBJ whole genome shotgun (WGS) entry which is preliminary data.</text>
</comment>
<name>A0ABS6QBC9_9PSED</name>
<reference evidence="1 2" key="1">
    <citation type="journal article" date="2020" name="Microorganisms">
        <title>Reliable Identification of Environmental Pseudomonas Isolates Using the rpoD Gene.</title>
        <authorList>
            <consortium name="The Broad Institute Genome Sequencing Platform"/>
            <person name="Girard L."/>
            <person name="Lood C."/>
            <person name="Rokni-Zadeh H."/>
            <person name="van Noort V."/>
            <person name="Lavigne R."/>
            <person name="De Mot R."/>
        </authorList>
    </citation>
    <scope>NUCLEOTIDE SEQUENCE [LARGE SCALE GENOMIC DNA]</scope>
    <source>
        <strain evidence="1 2">RD9SR1</strain>
    </source>
</reference>
<protein>
    <submittedName>
        <fullName evidence="1">Uncharacterized protein</fullName>
    </submittedName>
</protein>
<organism evidence="1 2">
    <name type="scientific">Pseudomonas oryzicola</name>
    <dbReference type="NCBI Taxonomy" id="485876"/>
    <lineage>
        <taxon>Bacteria</taxon>
        <taxon>Pseudomonadati</taxon>
        <taxon>Pseudomonadota</taxon>
        <taxon>Gammaproteobacteria</taxon>
        <taxon>Pseudomonadales</taxon>
        <taxon>Pseudomonadaceae</taxon>
        <taxon>Pseudomonas</taxon>
    </lineage>
</organism>
<evidence type="ECO:0000313" key="2">
    <source>
        <dbReference type="Proteomes" id="UP000609530"/>
    </source>
</evidence>
<evidence type="ECO:0000313" key="1">
    <source>
        <dbReference type="EMBL" id="MBV4491411.1"/>
    </source>
</evidence>
<gene>
    <name evidence="1" type="ORF">HU760_012485</name>
</gene>
<sequence>MQYHSTEHLERHEEFRRMLILAAQGTSQLLIVSPDKIDTLEDYLKASFQEAPARKLRKEKSLKINDSLTVFLEAKDPNSGFSRGHVFIPWASMHTVDRAVNDSRSISTFYIPHSGPDSGPGTVDELALYKNKYPSSKEL</sequence>
<proteinExistence type="predicted"/>
<dbReference type="EMBL" id="JABWRZ020000001">
    <property type="protein sequence ID" value="MBV4491411.1"/>
    <property type="molecule type" value="Genomic_DNA"/>
</dbReference>
<dbReference type="RefSeq" id="WP_186674264.1">
    <property type="nucleotide sequence ID" value="NZ_JABWRZ020000001.1"/>
</dbReference>